<keyword evidence="10" id="KW-1185">Reference proteome</keyword>
<dbReference type="InterPro" id="IPR024607">
    <property type="entry name" value="Sulfatase_CS"/>
</dbReference>
<dbReference type="AlphaFoldDB" id="A0AAV1ZM35"/>
<dbReference type="Pfam" id="PF00884">
    <property type="entry name" value="Sulfatase"/>
    <property type="match status" value="1"/>
</dbReference>
<evidence type="ECO:0000256" key="5">
    <source>
        <dbReference type="ARBA" id="ARBA00022837"/>
    </source>
</evidence>
<accession>A0AAV1ZM35</accession>
<evidence type="ECO:0000256" key="1">
    <source>
        <dbReference type="ARBA" id="ARBA00001913"/>
    </source>
</evidence>
<dbReference type="Gene3D" id="3.40.720.10">
    <property type="entry name" value="Alkaline Phosphatase, subunit A"/>
    <property type="match status" value="1"/>
</dbReference>
<gene>
    <name evidence="9" type="ORF">LARSCL_LOCUS6582</name>
</gene>
<dbReference type="PROSITE" id="PS00149">
    <property type="entry name" value="SULFATASE_2"/>
    <property type="match status" value="1"/>
</dbReference>
<keyword evidence="5" id="KW-0106">Calcium</keyword>
<evidence type="ECO:0000313" key="10">
    <source>
        <dbReference type="Proteomes" id="UP001497382"/>
    </source>
</evidence>
<sequence length="593" mass="67274">MTNYHDINGIMNMKYLAYIYVLFLLGLVELVSCSKPPHIIFIIVDDLGWNDVSFHGSKQIPTPNIDALAKDGVILNNYYVQPICTPSRGTLMTGKYPIRLGLQHDVIYAAAPWGLSPKEKILPEYLKELGYTTRGIGKWHLGFHHKNFLPVHRGFDSFFGYWNGKEDYYTHFEEGVGTNGLDFHDDDKNVWNYTGHYSTEIFTNKAKEVIHAHDKSKPLFLYLAHQAVHAGNSYTPMQAPPEYVSRFQHIHDKDRRIFAGMASALDDSIGELFHALNESGILQNTVIVFTTDNGAAVQGIDESTGSNWPLRGSKYNMWEGGVRGVAFVWSSLIRERRGNVTTELMHMSDWLPTLYSVAGGDIKTLKEIDGYNIWPTICCNTPSQREVILHNIDPVWKVEAIRKGKYKLLKGSVFDGNFDGWFDKEGKKRENVPFTKSDLKLQEKVYAKLSNKSKVISILSTTFPNDQNHSNSYCYEDSQNKKDCHNLTDSPFISKGDSSQKKASSDLEIDCGKKPDNASTNCKPMESPCLFDIESDPCEYNNLAKTSPQIAQELEELLNQYRMKAVPVRNQPMDPAGNPKYHGYAWIPWRNTP</sequence>
<feature type="compositionally biased region" description="Basic and acidic residues" evidence="7">
    <location>
        <begin position="498"/>
        <end position="510"/>
    </location>
</feature>
<keyword evidence="3" id="KW-0479">Metal-binding</keyword>
<dbReference type="InterPro" id="IPR047115">
    <property type="entry name" value="ARSB"/>
</dbReference>
<dbReference type="SUPFAM" id="SSF53649">
    <property type="entry name" value="Alkaline phosphatase-like"/>
    <property type="match status" value="1"/>
</dbReference>
<dbReference type="Proteomes" id="UP001497382">
    <property type="component" value="Unassembled WGS sequence"/>
</dbReference>
<keyword evidence="4" id="KW-0378">Hydrolase</keyword>
<dbReference type="PANTHER" id="PTHR10342">
    <property type="entry name" value="ARYLSULFATASE"/>
    <property type="match status" value="1"/>
</dbReference>
<comment type="similarity">
    <text evidence="2">Belongs to the sulfatase family.</text>
</comment>
<keyword evidence="6" id="KW-0325">Glycoprotein</keyword>
<dbReference type="GO" id="GO:0008484">
    <property type="term" value="F:sulfuric ester hydrolase activity"/>
    <property type="evidence" value="ECO:0007669"/>
    <property type="project" value="InterPro"/>
</dbReference>
<dbReference type="PANTHER" id="PTHR10342:SF273">
    <property type="entry name" value="RE14504P"/>
    <property type="match status" value="1"/>
</dbReference>
<proteinExistence type="inferred from homology"/>
<evidence type="ECO:0000256" key="3">
    <source>
        <dbReference type="ARBA" id="ARBA00022723"/>
    </source>
</evidence>
<evidence type="ECO:0000259" key="8">
    <source>
        <dbReference type="Pfam" id="PF00884"/>
    </source>
</evidence>
<dbReference type="InterPro" id="IPR017850">
    <property type="entry name" value="Alkaline_phosphatase_core_sf"/>
</dbReference>
<comment type="cofactor">
    <cofactor evidence="1">
        <name>Ca(2+)</name>
        <dbReference type="ChEBI" id="CHEBI:29108"/>
    </cofactor>
</comment>
<dbReference type="CDD" id="cd16029">
    <property type="entry name" value="4-S"/>
    <property type="match status" value="1"/>
</dbReference>
<dbReference type="InterPro" id="IPR000917">
    <property type="entry name" value="Sulfatase_N"/>
</dbReference>
<name>A0AAV1ZM35_9ARAC</name>
<feature type="domain" description="Sulfatase N-terminal" evidence="8">
    <location>
        <begin position="37"/>
        <end position="359"/>
    </location>
</feature>
<evidence type="ECO:0000256" key="4">
    <source>
        <dbReference type="ARBA" id="ARBA00022801"/>
    </source>
</evidence>
<reference evidence="9 10" key="1">
    <citation type="submission" date="2024-04" db="EMBL/GenBank/DDBJ databases">
        <authorList>
            <person name="Rising A."/>
            <person name="Reimegard J."/>
            <person name="Sonavane S."/>
            <person name="Akerstrom W."/>
            <person name="Nylinder S."/>
            <person name="Hedman E."/>
            <person name="Kallberg Y."/>
        </authorList>
    </citation>
    <scope>NUCLEOTIDE SEQUENCE [LARGE SCALE GENOMIC DNA]</scope>
</reference>
<evidence type="ECO:0000313" key="9">
    <source>
        <dbReference type="EMBL" id="CAL1272785.1"/>
    </source>
</evidence>
<evidence type="ECO:0000256" key="6">
    <source>
        <dbReference type="ARBA" id="ARBA00023180"/>
    </source>
</evidence>
<dbReference type="EMBL" id="CAXIEN010000063">
    <property type="protein sequence ID" value="CAL1272785.1"/>
    <property type="molecule type" value="Genomic_DNA"/>
</dbReference>
<feature type="region of interest" description="Disordered" evidence="7">
    <location>
        <begin position="486"/>
        <end position="510"/>
    </location>
</feature>
<evidence type="ECO:0000256" key="2">
    <source>
        <dbReference type="ARBA" id="ARBA00008779"/>
    </source>
</evidence>
<comment type="caution">
    <text evidence="9">The sequence shown here is derived from an EMBL/GenBank/DDBJ whole genome shotgun (WGS) entry which is preliminary data.</text>
</comment>
<organism evidence="9 10">
    <name type="scientific">Larinioides sclopetarius</name>
    <dbReference type="NCBI Taxonomy" id="280406"/>
    <lineage>
        <taxon>Eukaryota</taxon>
        <taxon>Metazoa</taxon>
        <taxon>Ecdysozoa</taxon>
        <taxon>Arthropoda</taxon>
        <taxon>Chelicerata</taxon>
        <taxon>Arachnida</taxon>
        <taxon>Araneae</taxon>
        <taxon>Araneomorphae</taxon>
        <taxon>Entelegynae</taxon>
        <taxon>Araneoidea</taxon>
        <taxon>Araneidae</taxon>
        <taxon>Larinioides</taxon>
    </lineage>
</organism>
<evidence type="ECO:0000256" key="7">
    <source>
        <dbReference type="SAM" id="MobiDB-lite"/>
    </source>
</evidence>
<protein>
    <recommendedName>
        <fullName evidence="8">Sulfatase N-terminal domain-containing protein</fullName>
    </recommendedName>
</protein>
<dbReference type="PROSITE" id="PS00523">
    <property type="entry name" value="SULFATASE_1"/>
    <property type="match status" value="1"/>
</dbReference>
<dbReference type="GO" id="GO:0046872">
    <property type="term" value="F:metal ion binding"/>
    <property type="evidence" value="ECO:0007669"/>
    <property type="project" value="UniProtKB-KW"/>
</dbReference>
<dbReference type="Gene3D" id="3.30.1120.10">
    <property type="match status" value="1"/>
</dbReference>